<reference evidence="2 3" key="1">
    <citation type="submission" date="2023-07" db="EMBL/GenBank/DDBJ databases">
        <title>Sorghum-associated microbial communities from plants grown in Nebraska, USA.</title>
        <authorList>
            <person name="Schachtman D."/>
        </authorList>
    </citation>
    <scope>NUCLEOTIDE SEQUENCE [LARGE SCALE GENOMIC DNA]</scope>
    <source>
        <strain evidence="2 3">DS2154</strain>
    </source>
</reference>
<dbReference type="InterPro" id="IPR020471">
    <property type="entry name" value="AKR"/>
</dbReference>
<dbReference type="CDD" id="cd19081">
    <property type="entry name" value="AKR_AKR9C1"/>
    <property type="match status" value="1"/>
</dbReference>
<dbReference type="InterPro" id="IPR036812">
    <property type="entry name" value="NAD(P)_OxRdtase_dom_sf"/>
</dbReference>
<protein>
    <submittedName>
        <fullName evidence="2">Aryl-alcohol dehydrogenase-like predicted oxidoreductase</fullName>
    </submittedName>
</protein>
<sequence length="312" mass="32981">MTHRPLGRSGLSTAPLIFGGNVFGWTADEATSHRLLDAFVDGGFNAIDTADVYSAWVPGHVGGESESVIGRWLKARGKRDDVLILTKVAMWPAQRGLSAANIAAAVEGSLKRLQTDYIDLYQAHQDDAATPIEETLEAFDRLVKAGKVRAIGASNFSPERLSASLKASQALGLARYETIQPKFNLHDRDEVEGPLAELAAREGLGIIPYYGLAAGFLTGKYRTEADLEGRSRGRTVKPYLTARGLKILAALDAAAQAVGASPAQVALAWIMAHPAITAPLASATSVEQLDELMAAARLALPAAVIDALNAAG</sequence>
<dbReference type="InterPro" id="IPR050523">
    <property type="entry name" value="AKR_Detox_Biosynth"/>
</dbReference>
<dbReference type="InterPro" id="IPR023210">
    <property type="entry name" value="NADP_OxRdtase_dom"/>
</dbReference>
<dbReference type="Pfam" id="PF00248">
    <property type="entry name" value="Aldo_ket_red"/>
    <property type="match status" value="1"/>
</dbReference>
<dbReference type="Gene3D" id="3.20.20.100">
    <property type="entry name" value="NADP-dependent oxidoreductase domain"/>
    <property type="match status" value="1"/>
</dbReference>
<evidence type="ECO:0000313" key="2">
    <source>
        <dbReference type="EMBL" id="MDR6530077.1"/>
    </source>
</evidence>
<evidence type="ECO:0000313" key="3">
    <source>
        <dbReference type="Proteomes" id="UP001262754"/>
    </source>
</evidence>
<dbReference type="PANTHER" id="PTHR43364:SF6">
    <property type="entry name" value="OXIDOREDUCTASE-RELATED"/>
    <property type="match status" value="1"/>
</dbReference>
<comment type="caution">
    <text evidence="2">The sequence shown here is derived from an EMBL/GenBank/DDBJ whole genome shotgun (WGS) entry which is preliminary data.</text>
</comment>
<dbReference type="EMBL" id="JAVDRL010000002">
    <property type="protein sequence ID" value="MDR6530077.1"/>
    <property type="molecule type" value="Genomic_DNA"/>
</dbReference>
<feature type="domain" description="NADP-dependent oxidoreductase" evidence="1">
    <location>
        <begin position="15"/>
        <end position="310"/>
    </location>
</feature>
<dbReference type="Proteomes" id="UP001262754">
    <property type="component" value="Unassembled WGS sequence"/>
</dbReference>
<dbReference type="PRINTS" id="PR00069">
    <property type="entry name" value="ALDKETRDTASE"/>
</dbReference>
<evidence type="ECO:0000259" key="1">
    <source>
        <dbReference type="Pfam" id="PF00248"/>
    </source>
</evidence>
<dbReference type="SUPFAM" id="SSF51430">
    <property type="entry name" value="NAD(P)-linked oxidoreductase"/>
    <property type="match status" value="1"/>
</dbReference>
<dbReference type="PANTHER" id="PTHR43364">
    <property type="entry name" value="NADH-SPECIFIC METHYLGLYOXAL REDUCTASE-RELATED"/>
    <property type="match status" value="1"/>
</dbReference>
<name>A0ABU1MVL8_9CAUL</name>
<keyword evidence="3" id="KW-1185">Reference proteome</keyword>
<gene>
    <name evidence="2" type="ORF">J2800_000801</name>
</gene>
<dbReference type="RefSeq" id="WP_310029328.1">
    <property type="nucleotide sequence ID" value="NZ_JAVDRL010000002.1"/>
</dbReference>
<proteinExistence type="predicted"/>
<accession>A0ABU1MVL8</accession>
<organism evidence="2 3">
    <name type="scientific">Caulobacter rhizosphaerae</name>
    <dbReference type="NCBI Taxonomy" id="2010972"/>
    <lineage>
        <taxon>Bacteria</taxon>
        <taxon>Pseudomonadati</taxon>
        <taxon>Pseudomonadota</taxon>
        <taxon>Alphaproteobacteria</taxon>
        <taxon>Caulobacterales</taxon>
        <taxon>Caulobacteraceae</taxon>
        <taxon>Caulobacter</taxon>
    </lineage>
</organism>